<gene>
    <name evidence="1" type="ordered locus">MTR_6g078470</name>
</gene>
<dbReference type="PaxDb" id="3880-AES76422"/>
<proteinExistence type="predicted"/>
<reference evidence="1 3" key="1">
    <citation type="journal article" date="2011" name="Nature">
        <title>The Medicago genome provides insight into the evolution of rhizobial symbioses.</title>
        <authorList>
            <person name="Young N.D."/>
            <person name="Debelle F."/>
            <person name="Oldroyd G.E."/>
            <person name="Geurts R."/>
            <person name="Cannon S.B."/>
            <person name="Udvardi M.K."/>
            <person name="Benedito V.A."/>
            <person name="Mayer K.F."/>
            <person name="Gouzy J."/>
            <person name="Schoof H."/>
            <person name="Van de Peer Y."/>
            <person name="Proost S."/>
            <person name="Cook D.R."/>
            <person name="Meyers B.C."/>
            <person name="Spannagl M."/>
            <person name="Cheung F."/>
            <person name="De Mita S."/>
            <person name="Krishnakumar V."/>
            <person name="Gundlach H."/>
            <person name="Zhou S."/>
            <person name="Mudge J."/>
            <person name="Bharti A.K."/>
            <person name="Murray J.D."/>
            <person name="Naoumkina M.A."/>
            <person name="Rosen B."/>
            <person name="Silverstein K.A."/>
            <person name="Tang H."/>
            <person name="Rombauts S."/>
            <person name="Zhao P.X."/>
            <person name="Zhou P."/>
            <person name="Barbe V."/>
            <person name="Bardou P."/>
            <person name="Bechner M."/>
            <person name="Bellec A."/>
            <person name="Berger A."/>
            <person name="Berges H."/>
            <person name="Bidwell S."/>
            <person name="Bisseling T."/>
            <person name="Choisne N."/>
            <person name="Couloux A."/>
            <person name="Denny R."/>
            <person name="Deshpande S."/>
            <person name="Dai X."/>
            <person name="Doyle J.J."/>
            <person name="Dudez A.M."/>
            <person name="Farmer A.D."/>
            <person name="Fouteau S."/>
            <person name="Franken C."/>
            <person name="Gibelin C."/>
            <person name="Gish J."/>
            <person name="Goldstein S."/>
            <person name="Gonzalez A.J."/>
            <person name="Green P.J."/>
            <person name="Hallab A."/>
            <person name="Hartog M."/>
            <person name="Hua A."/>
            <person name="Humphray S.J."/>
            <person name="Jeong D.H."/>
            <person name="Jing Y."/>
            <person name="Jocker A."/>
            <person name="Kenton S.M."/>
            <person name="Kim D.J."/>
            <person name="Klee K."/>
            <person name="Lai H."/>
            <person name="Lang C."/>
            <person name="Lin S."/>
            <person name="Macmil S.L."/>
            <person name="Magdelenat G."/>
            <person name="Matthews L."/>
            <person name="McCorrison J."/>
            <person name="Monaghan E.L."/>
            <person name="Mun J.H."/>
            <person name="Najar F.Z."/>
            <person name="Nicholson C."/>
            <person name="Noirot C."/>
            <person name="O'Bleness M."/>
            <person name="Paule C.R."/>
            <person name="Poulain J."/>
            <person name="Prion F."/>
            <person name="Qin B."/>
            <person name="Qu C."/>
            <person name="Retzel E.F."/>
            <person name="Riddle C."/>
            <person name="Sallet E."/>
            <person name="Samain S."/>
            <person name="Samson N."/>
            <person name="Sanders I."/>
            <person name="Saurat O."/>
            <person name="Scarpelli C."/>
            <person name="Schiex T."/>
            <person name="Segurens B."/>
            <person name="Severin A.J."/>
            <person name="Sherrier D.J."/>
            <person name="Shi R."/>
            <person name="Sims S."/>
            <person name="Singer S.R."/>
            <person name="Sinharoy S."/>
            <person name="Sterck L."/>
            <person name="Viollet A."/>
            <person name="Wang B.B."/>
            <person name="Wang K."/>
            <person name="Wang M."/>
            <person name="Wang X."/>
            <person name="Warfsmann J."/>
            <person name="Weissenbach J."/>
            <person name="White D.D."/>
            <person name="White J.D."/>
            <person name="Wiley G.B."/>
            <person name="Wincker P."/>
            <person name="Xing Y."/>
            <person name="Yang L."/>
            <person name="Yao Z."/>
            <person name="Ying F."/>
            <person name="Zhai J."/>
            <person name="Zhou L."/>
            <person name="Zuber A."/>
            <person name="Denarie J."/>
            <person name="Dixon R.A."/>
            <person name="May G.D."/>
            <person name="Schwartz D.C."/>
            <person name="Rogers J."/>
            <person name="Quetier F."/>
            <person name="Town C.D."/>
            <person name="Roe B.A."/>
        </authorList>
    </citation>
    <scope>NUCLEOTIDE SEQUENCE [LARGE SCALE GENOMIC DNA]</scope>
    <source>
        <strain evidence="1">A17</strain>
        <strain evidence="2 3">cv. Jemalong A17</strain>
    </source>
</reference>
<evidence type="ECO:0000313" key="3">
    <source>
        <dbReference type="Proteomes" id="UP000002051"/>
    </source>
</evidence>
<dbReference type="Proteomes" id="UP000002051">
    <property type="component" value="Chromosome 6"/>
</dbReference>
<name>G7KKS6_MEDTR</name>
<evidence type="ECO:0000313" key="2">
    <source>
        <dbReference type="EnsemblPlants" id="AES76422"/>
    </source>
</evidence>
<accession>G7KKS6</accession>
<evidence type="ECO:0000313" key="1">
    <source>
        <dbReference type="EMBL" id="AES76422.1"/>
    </source>
</evidence>
<sequence>MFYKLCDLIYGIFSLDVELWQEGINDEVDSLRSNKTCPKKKLIPDSSIDKCKTHLVVKGFR</sequence>
<protein>
    <submittedName>
        <fullName evidence="1 2">Uncharacterized protein</fullName>
    </submittedName>
</protein>
<dbReference type="HOGENOM" id="CLU_2926122_0_0_1"/>
<reference evidence="1 3" key="2">
    <citation type="journal article" date="2014" name="BMC Genomics">
        <title>An improved genome release (version Mt4.0) for the model legume Medicago truncatula.</title>
        <authorList>
            <person name="Tang H."/>
            <person name="Krishnakumar V."/>
            <person name="Bidwell S."/>
            <person name="Rosen B."/>
            <person name="Chan A."/>
            <person name="Zhou S."/>
            <person name="Gentzbittel L."/>
            <person name="Childs K.L."/>
            <person name="Yandell M."/>
            <person name="Gundlach H."/>
            <person name="Mayer K.F."/>
            <person name="Schwartz D.C."/>
            <person name="Town C.D."/>
        </authorList>
    </citation>
    <scope>GENOME REANNOTATION</scope>
    <source>
        <strain evidence="2 3">cv. Jemalong A17</strain>
    </source>
</reference>
<dbReference type="AlphaFoldDB" id="G7KKS6"/>
<reference evidence="2" key="3">
    <citation type="submission" date="2015-04" db="UniProtKB">
        <authorList>
            <consortium name="EnsemblPlants"/>
        </authorList>
    </citation>
    <scope>IDENTIFICATION</scope>
    <source>
        <strain evidence="2">cv. Jemalong A17</strain>
    </source>
</reference>
<keyword evidence="3" id="KW-1185">Reference proteome</keyword>
<organism evidence="1 3">
    <name type="scientific">Medicago truncatula</name>
    <name type="common">Barrel medic</name>
    <name type="synonym">Medicago tribuloides</name>
    <dbReference type="NCBI Taxonomy" id="3880"/>
    <lineage>
        <taxon>Eukaryota</taxon>
        <taxon>Viridiplantae</taxon>
        <taxon>Streptophyta</taxon>
        <taxon>Embryophyta</taxon>
        <taxon>Tracheophyta</taxon>
        <taxon>Spermatophyta</taxon>
        <taxon>Magnoliopsida</taxon>
        <taxon>eudicotyledons</taxon>
        <taxon>Gunneridae</taxon>
        <taxon>Pentapetalae</taxon>
        <taxon>rosids</taxon>
        <taxon>fabids</taxon>
        <taxon>Fabales</taxon>
        <taxon>Fabaceae</taxon>
        <taxon>Papilionoideae</taxon>
        <taxon>50 kb inversion clade</taxon>
        <taxon>NPAAA clade</taxon>
        <taxon>Hologalegina</taxon>
        <taxon>IRL clade</taxon>
        <taxon>Trifolieae</taxon>
        <taxon>Medicago</taxon>
    </lineage>
</organism>
<dbReference type="EMBL" id="CM001222">
    <property type="protein sequence ID" value="AES76422.1"/>
    <property type="molecule type" value="Genomic_DNA"/>
</dbReference>
<dbReference type="EnsemblPlants" id="AES76422">
    <property type="protein sequence ID" value="AES76422"/>
    <property type="gene ID" value="MTR_6g078470"/>
</dbReference>